<comment type="caution">
    <text evidence="1">The sequence shown here is derived from an EMBL/GenBank/DDBJ whole genome shotgun (WGS) entry which is preliminary data.</text>
</comment>
<dbReference type="EMBL" id="JAHHIF010000081">
    <property type="protein sequence ID" value="MBW4549078.1"/>
    <property type="molecule type" value="Genomic_DNA"/>
</dbReference>
<protein>
    <submittedName>
        <fullName evidence="1">Uncharacterized protein</fullName>
    </submittedName>
</protein>
<evidence type="ECO:0000313" key="2">
    <source>
        <dbReference type="Proteomes" id="UP000753908"/>
    </source>
</evidence>
<proteinExistence type="predicted"/>
<evidence type="ECO:0000313" key="1">
    <source>
        <dbReference type="EMBL" id="MBW4549078.1"/>
    </source>
</evidence>
<sequence>MNPPKYTAIEYINFLMATQKAYSYSKAEWVQPTTDKAIAHDAINRLLNKDYSR</sequence>
<reference evidence="1" key="2">
    <citation type="journal article" date="2022" name="Microbiol. Resour. Announc.">
        <title>Metagenome Sequencing to Explore Phylogenomics of Terrestrial Cyanobacteria.</title>
        <authorList>
            <person name="Ward R.D."/>
            <person name="Stajich J.E."/>
            <person name="Johansen J.R."/>
            <person name="Huntemann M."/>
            <person name="Clum A."/>
            <person name="Foster B."/>
            <person name="Foster B."/>
            <person name="Roux S."/>
            <person name="Palaniappan K."/>
            <person name="Varghese N."/>
            <person name="Mukherjee S."/>
            <person name="Reddy T.B.K."/>
            <person name="Daum C."/>
            <person name="Copeland A."/>
            <person name="Chen I.A."/>
            <person name="Ivanova N.N."/>
            <person name="Kyrpides N.C."/>
            <person name="Shapiro N."/>
            <person name="Eloe-Fadrosh E.A."/>
            <person name="Pietrasiak N."/>
        </authorList>
    </citation>
    <scope>NUCLEOTIDE SEQUENCE</scope>
    <source>
        <strain evidence="1">CPER-KK1</strain>
    </source>
</reference>
<dbReference type="Proteomes" id="UP000753908">
    <property type="component" value="Unassembled WGS sequence"/>
</dbReference>
<dbReference type="AlphaFoldDB" id="A0A951PSR0"/>
<organism evidence="1 2">
    <name type="scientific">Symplocastrum torsivum CPER-KK1</name>
    <dbReference type="NCBI Taxonomy" id="450513"/>
    <lineage>
        <taxon>Bacteria</taxon>
        <taxon>Bacillati</taxon>
        <taxon>Cyanobacteriota</taxon>
        <taxon>Cyanophyceae</taxon>
        <taxon>Oscillatoriophycideae</taxon>
        <taxon>Oscillatoriales</taxon>
        <taxon>Microcoleaceae</taxon>
        <taxon>Symplocastrum</taxon>
    </lineage>
</organism>
<gene>
    <name evidence="1" type="ORF">KME25_32440</name>
</gene>
<accession>A0A951PSR0</accession>
<name>A0A951PSR0_9CYAN</name>
<reference evidence="1" key="1">
    <citation type="submission" date="2021-05" db="EMBL/GenBank/DDBJ databases">
        <authorList>
            <person name="Pietrasiak N."/>
            <person name="Ward R."/>
            <person name="Stajich J.E."/>
            <person name="Kurbessoian T."/>
        </authorList>
    </citation>
    <scope>NUCLEOTIDE SEQUENCE</scope>
    <source>
        <strain evidence="1">CPER-KK1</strain>
    </source>
</reference>